<sequence>MISNSSEKELFSKQEGVHKDNKAVIVTNSRSWSGLKDPRIVRVSRLFGGKDRHSKVSTVRGLRDRRVRLSVPTAIQLYDLQDRLGLNQPSKVVDWLLKAAQHEIDKLPPLQIPPGSFLHFSRPSPSPSVPPPEASQAQAQSLLPIFDDSDKACASGAQSTALSSSKSSDEFEDLTLLQRPTLWKMGTKEAEKSNIIEGNEVEHHGRAFRPIHPSFSSLLHNPLPYNTSFYHYDQSASLASHSSNNQDEVAHGHNCHPPSIISSPYMMPSLLTSYAISQNEFCNKESSHFQMPSSTSTSEGLPLNHSLRTSPQSPSYPMTYFHSNLAPKH</sequence>
<reference evidence="2" key="1">
    <citation type="journal article" date="2022" name="Nat. Commun.">
        <title>Chromosome evolution and the genetic basis of agronomically important traits in greater yam.</title>
        <authorList>
            <person name="Bredeson J.V."/>
            <person name="Lyons J.B."/>
            <person name="Oniyinde I.O."/>
            <person name="Okereke N.R."/>
            <person name="Kolade O."/>
            <person name="Nnabue I."/>
            <person name="Nwadili C.O."/>
            <person name="Hribova E."/>
            <person name="Parker M."/>
            <person name="Nwogha J."/>
            <person name="Shu S."/>
            <person name="Carlson J."/>
            <person name="Kariba R."/>
            <person name="Muthemba S."/>
            <person name="Knop K."/>
            <person name="Barton G.J."/>
            <person name="Sherwood A.V."/>
            <person name="Lopez-Montes A."/>
            <person name="Asiedu R."/>
            <person name="Jamnadass R."/>
            <person name="Muchugi A."/>
            <person name="Goodstein D."/>
            <person name="Egesi C.N."/>
            <person name="Featherston J."/>
            <person name="Asfaw A."/>
            <person name="Simpson G.G."/>
            <person name="Dolezel J."/>
            <person name="Hendre P.S."/>
            <person name="Van Deynze A."/>
            <person name="Kumar P.L."/>
            <person name="Obidiegwu J.E."/>
            <person name="Bhattacharjee R."/>
            <person name="Rokhsar D.S."/>
        </authorList>
    </citation>
    <scope>NUCLEOTIDE SEQUENCE [LARGE SCALE GENOMIC DNA]</scope>
    <source>
        <strain evidence="2">cv. TDa95/00328</strain>
    </source>
</reference>
<name>A0ACB7VGV3_DIOAL</name>
<evidence type="ECO:0000313" key="2">
    <source>
        <dbReference type="Proteomes" id="UP000827976"/>
    </source>
</evidence>
<dbReference type="EMBL" id="CM037018">
    <property type="protein sequence ID" value="KAH7673386.1"/>
    <property type="molecule type" value="Genomic_DNA"/>
</dbReference>
<gene>
    <name evidence="1" type="ORF">IHE45_08G005200</name>
</gene>
<keyword evidence="2" id="KW-1185">Reference proteome</keyword>
<comment type="caution">
    <text evidence="1">The sequence shown here is derived from an EMBL/GenBank/DDBJ whole genome shotgun (WGS) entry which is preliminary data.</text>
</comment>
<evidence type="ECO:0000313" key="1">
    <source>
        <dbReference type="EMBL" id="KAH7673386.1"/>
    </source>
</evidence>
<organism evidence="1 2">
    <name type="scientific">Dioscorea alata</name>
    <name type="common">Purple yam</name>
    <dbReference type="NCBI Taxonomy" id="55571"/>
    <lineage>
        <taxon>Eukaryota</taxon>
        <taxon>Viridiplantae</taxon>
        <taxon>Streptophyta</taxon>
        <taxon>Embryophyta</taxon>
        <taxon>Tracheophyta</taxon>
        <taxon>Spermatophyta</taxon>
        <taxon>Magnoliopsida</taxon>
        <taxon>Liliopsida</taxon>
        <taxon>Dioscoreales</taxon>
        <taxon>Dioscoreaceae</taxon>
        <taxon>Dioscorea</taxon>
    </lineage>
</organism>
<accession>A0ACB7VGV3</accession>
<dbReference type="Proteomes" id="UP000827976">
    <property type="component" value="Chromosome 8"/>
</dbReference>
<protein>
    <submittedName>
        <fullName evidence="1">Transcription factor TCP protein</fullName>
    </submittedName>
</protein>
<proteinExistence type="predicted"/>